<gene>
    <name evidence="2" type="ORF">KM029_24470</name>
</gene>
<proteinExistence type="predicted"/>
<feature type="transmembrane region" description="Helical" evidence="1">
    <location>
        <begin position="12"/>
        <end position="29"/>
    </location>
</feature>
<organism evidence="2 3">
    <name type="scientific">Flammeovirga kamogawensis</name>
    <dbReference type="NCBI Taxonomy" id="373891"/>
    <lineage>
        <taxon>Bacteria</taxon>
        <taxon>Pseudomonadati</taxon>
        <taxon>Bacteroidota</taxon>
        <taxon>Cytophagia</taxon>
        <taxon>Cytophagales</taxon>
        <taxon>Flammeovirgaceae</taxon>
        <taxon>Flammeovirga</taxon>
    </lineage>
</organism>
<evidence type="ECO:0000256" key="1">
    <source>
        <dbReference type="SAM" id="Phobius"/>
    </source>
</evidence>
<dbReference type="RefSeq" id="WP_144076424.1">
    <property type="nucleotide sequence ID" value="NZ_CP076129.1"/>
</dbReference>
<evidence type="ECO:0000313" key="3">
    <source>
        <dbReference type="Proteomes" id="UP000682802"/>
    </source>
</evidence>
<evidence type="ECO:0008006" key="4">
    <source>
        <dbReference type="Google" id="ProtNLM"/>
    </source>
</evidence>
<keyword evidence="1" id="KW-0812">Transmembrane</keyword>
<dbReference type="Proteomes" id="UP000682802">
    <property type="component" value="Chromosome 2"/>
</dbReference>
<protein>
    <recommendedName>
        <fullName evidence="4">PH domain-containing protein</fullName>
    </recommendedName>
</protein>
<dbReference type="EMBL" id="CP076129">
    <property type="protein sequence ID" value="QWG09757.1"/>
    <property type="molecule type" value="Genomic_DNA"/>
</dbReference>
<feature type="transmembrane region" description="Helical" evidence="1">
    <location>
        <begin position="41"/>
        <end position="59"/>
    </location>
</feature>
<reference evidence="2 3" key="1">
    <citation type="submission" date="2021-05" db="EMBL/GenBank/DDBJ databases">
        <title>Comparative genomic studies on the polysaccharide-degrading batcterial strains of the Flammeovirga genus.</title>
        <authorList>
            <person name="Zewei F."/>
            <person name="Zheng Z."/>
            <person name="Yu L."/>
            <person name="Ruyue G."/>
            <person name="Yanhong M."/>
            <person name="Yuanyuan C."/>
            <person name="Jingyan G."/>
            <person name="Wenjun H."/>
        </authorList>
    </citation>
    <scope>NUCLEOTIDE SEQUENCE [LARGE SCALE GENOMIC DNA]</scope>
    <source>
        <strain evidence="2 3">YS10</strain>
    </source>
</reference>
<sequence length="134" mass="15655">MESIKILKISKWIRHSVAILIFIIVLLGTLDLPTKELSKPIIVFGFFLAMLYQSKILWFKHYVEWNKNYIVIKVNAKKALNITFSDVLSSVLKKDKLILTKKDKEEVIIDLKNIKREDAQKLHFILMENAISNL</sequence>
<evidence type="ECO:0000313" key="2">
    <source>
        <dbReference type="EMBL" id="QWG09757.1"/>
    </source>
</evidence>
<accession>A0ABX8H380</accession>
<name>A0ABX8H380_9BACT</name>
<keyword evidence="3" id="KW-1185">Reference proteome</keyword>
<keyword evidence="1" id="KW-1133">Transmembrane helix</keyword>
<keyword evidence="1" id="KW-0472">Membrane</keyword>